<keyword evidence="5 10" id="KW-0378">Hydrolase</keyword>
<dbReference type="GO" id="GO:0006952">
    <property type="term" value="P:defense response"/>
    <property type="evidence" value="ECO:0007669"/>
    <property type="project" value="UniProtKB-KW"/>
</dbReference>
<evidence type="ECO:0000313" key="13">
    <source>
        <dbReference type="EMBL" id="KAF6171884.1"/>
    </source>
</evidence>
<feature type="chain" id="PRO_5029598948" description="glucan endo-1,3-beta-D-glucosidase" evidence="11">
    <location>
        <begin position="24"/>
        <end position="455"/>
    </location>
</feature>
<protein>
    <recommendedName>
        <fullName evidence="3">glucan endo-1,3-beta-D-glucosidase</fullName>
        <ecNumber evidence="3">3.2.1.39</ecNumber>
    </recommendedName>
</protein>
<dbReference type="InterPro" id="IPR012946">
    <property type="entry name" value="X8"/>
</dbReference>
<dbReference type="AlphaFoldDB" id="A0A7J7NY70"/>
<dbReference type="InterPro" id="IPR000490">
    <property type="entry name" value="Glyco_hydro_17"/>
</dbReference>
<evidence type="ECO:0000256" key="8">
    <source>
        <dbReference type="ARBA" id="ARBA00023295"/>
    </source>
</evidence>
<keyword evidence="8 10" id="KW-0326">Glycosidase</keyword>
<evidence type="ECO:0000259" key="12">
    <source>
        <dbReference type="SMART" id="SM00768"/>
    </source>
</evidence>
<evidence type="ECO:0000256" key="7">
    <source>
        <dbReference type="ARBA" id="ARBA00023157"/>
    </source>
</evidence>
<dbReference type="Gene3D" id="3.20.20.80">
    <property type="entry name" value="Glycosidases"/>
    <property type="match status" value="1"/>
</dbReference>
<accession>A0A7J7NY70</accession>
<proteinExistence type="inferred from homology"/>
<keyword evidence="7" id="KW-1015">Disulfide bond</keyword>
<evidence type="ECO:0000256" key="6">
    <source>
        <dbReference type="ARBA" id="ARBA00022821"/>
    </source>
</evidence>
<comment type="catalytic activity">
    <reaction evidence="1">
        <text>Hydrolysis of (1-&gt;3)-beta-D-glucosidic linkages in (1-&gt;3)-beta-D-glucans.</text>
        <dbReference type="EC" id="3.2.1.39"/>
    </reaction>
</comment>
<evidence type="ECO:0000256" key="10">
    <source>
        <dbReference type="RuleBase" id="RU004336"/>
    </source>
</evidence>
<sequence>SMAHQHLSILLIIFLILTQTSRSEYTIGANYGTLANNLPPPTQVATFLKQQTIITKIKLFDSNPAVITAFANTNISVTVSVSNEDIPQLAKLSESTRWVNSHITPFYPQTLIDRIAVGNEILATANKNLIAHLLPAMKSLNSALKLTGLSHIQVCSPHSLGILSVSGPPSLGRFRRGYDRVIFAPLLQYHRDTKTPFMINPYPYFGFSPDTLDYALFKPNSGVFDNVTGKTYTNMFDAQLDAVYSAMERLGYGDVDIVVAETGWPSVGDADQPFVNLKNAFSYNANLVKHVNSGKGTPLMPNRTFETYIFSLFNENLKPGLTAERNFGLFQADFTPVYDIGVMRDSQATGPSPSTTPTAPSPADTPLKMWCVPKTEANGDALQANIDYVCRLGIDCSPIQDGGACFQPDTVRSHASYAMNAYYQYYGHDNSNCDFTGTGLVTNFDPSYDVCKYVS</sequence>
<evidence type="ECO:0000256" key="5">
    <source>
        <dbReference type="ARBA" id="ARBA00022801"/>
    </source>
</evidence>
<evidence type="ECO:0000256" key="1">
    <source>
        <dbReference type="ARBA" id="ARBA00000382"/>
    </source>
</evidence>
<dbReference type="OrthoDB" id="1938138at2759"/>
<dbReference type="Pfam" id="PF00332">
    <property type="entry name" value="Glyco_hydro_17"/>
    <property type="match status" value="1"/>
</dbReference>
<keyword evidence="14" id="KW-1185">Reference proteome</keyword>
<dbReference type="PROSITE" id="PS00587">
    <property type="entry name" value="GLYCOSYL_HYDROL_F17"/>
    <property type="match status" value="1"/>
</dbReference>
<dbReference type="FunFam" id="1.20.58.1040:FF:000003">
    <property type="entry name" value="glucan endo-1,3-beta-glucosidase 7"/>
    <property type="match status" value="1"/>
</dbReference>
<evidence type="ECO:0000313" key="14">
    <source>
        <dbReference type="Proteomes" id="UP000541444"/>
    </source>
</evidence>
<reference evidence="13 14" key="1">
    <citation type="journal article" date="2020" name="IScience">
        <title>Genome Sequencing of the Endangered Kingdonia uniflora (Circaeasteraceae, Ranunculales) Reveals Potential Mechanisms of Evolutionary Specialization.</title>
        <authorList>
            <person name="Sun Y."/>
            <person name="Deng T."/>
            <person name="Zhang A."/>
            <person name="Moore M.J."/>
            <person name="Landis J.B."/>
            <person name="Lin N."/>
            <person name="Zhang H."/>
            <person name="Zhang X."/>
            <person name="Huang J."/>
            <person name="Zhang X."/>
            <person name="Sun H."/>
            <person name="Wang H."/>
        </authorList>
    </citation>
    <scope>NUCLEOTIDE SEQUENCE [LARGE SCALE GENOMIC DNA]</scope>
    <source>
        <strain evidence="13">TB1705</strain>
        <tissue evidence="13">Leaf</tissue>
    </source>
</reference>
<dbReference type="SMART" id="SM00768">
    <property type="entry name" value="X8"/>
    <property type="match status" value="1"/>
</dbReference>
<dbReference type="GO" id="GO:0042973">
    <property type="term" value="F:glucan endo-1,3-beta-D-glucosidase activity"/>
    <property type="evidence" value="ECO:0007669"/>
    <property type="project" value="UniProtKB-EC"/>
</dbReference>
<feature type="signal peptide" evidence="11">
    <location>
        <begin position="1"/>
        <end position="23"/>
    </location>
</feature>
<name>A0A7J7NY70_9MAGN</name>
<dbReference type="SUPFAM" id="SSF51445">
    <property type="entry name" value="(Trans)glycosidases"/>
    <property type="match status" value="1"/>
</dbReference>
<evidence type="ECO:0000256" key="4">
    <source>
        <dbReference type="ARBA" id="ARBA00022729"/>
    </source>
</evidence>
<feature type="domain" description="X8" evidence="12">
    <location>
        <begin position="369"/>
        <end position="453"/>
    </location>
</feature>
<evidence type="ECO:0000256" key="11">
    <source>
        <dbReference type="SAM" id="SignalP"/>
    </source>
</evidence>
<dbReference type="PANTHER" id="PTHR32227">
    <property type="entry name" value="GLUCAN ENDO-1,3-BETA-GLUCOSIDASE BG1-RELATED-RELATED"/>
    <property type="match status" value="1"/>
</dbReference>
<gene>
    <name evidence="13" type="ORF">GIB67_011781</name>
</gene>
<keyword evidence="4 11" id="KW-0732">Signal</keyword>
<dbReference type="EMBL" id="JACGCM010000452">
    <property type="protein sequence ID" value="KAF6171884.1"/>
    <property type="molecule type" value="Genomic_DNA"/>
</dbReference>
<dbReference type="GO" id="GO:0005975">
    <property type="term" value="P:carbohydrate metabolic process"/>
    <property type="evidence" value="ECO:0007669"/>
    <property type="project" value="InterPro"/>
</dbReference>
<evidence type="ECO:0000256" key="2">
    <source>
        <dbReference type="ARBA" id="ARBA00008773"/>
    </source>
</evidence>
<dbReference type="InterPro" id="IPR044965">
    <property type="entry name" value="Glyco_hydro_17_plant"/>
</dbReference>
<feature type="non-terminal residue" evidence="13">
    <location>
        <position position="1"/>
    </location>
</feature>
<comment type="similarity">
    <text evidence="2 9">Belongs to the glycosyl hydrolase 17 family.</text>
</comment>
<evidence type="ECO:0000256" key="9">
    <source>
        <dbReference type="RuleBase" id="RU004335"/>
    </source>
</evidence>
<evidence type="ECO:0000256" key="3">
    <source>
        <dbReference type="ARBA" id="ARBA00012780"/>
    </source>
</evidence>
<organism evidence="13 14">
    <name type="scientific">Kingdonia uniflora</name>
    <dbReference type="NCBI Taxonomy" id="39325"/>
    <lineage>
        <taxon>Eukaryota</taxon>
        <taxon>Viridiplantae</taxon>
        <taxon>Streptophyta</taxon>
        <taxon>Embryophyta</taxon>
        <taxon>Tracheophyta</taxon>
        <taxon>Spermatophyta</taxon>
        <taxon>Magnoliopsida</taxon>
        <taxon>Ranunculales</taxon>
        <taxon>Circaeasteraceae</taxon>
        <taxon>Kingdonia</taxon>
    </lineage>
</organism>
<dbReference type="Proteomes" id="UP000541444">
    <property type="component" value="Unassembled WGS sequence"/>
</dbReference>
<dbReference type="Pfam" id="PF07983">
    <property type="entry name" value="X8"/>
    <property type="match status" value="1"/>
</dbReference>
<comment type="caution">
    <text evidence="13">The sequence shown here is derived from an EMBL/GenBank/DDBJ whole genome shotgun (WGS) entry which is preliminary data.</text>
</comment>
<dbReference type="InterPro" id="IPR017853">
    <property type="entry name" value="GH"/>
</dbReference>
<dbReference type="Gene3D" id="1.20.58.1040">
    <property type="match status" value="1"/>
</dbReference>
<dbReference type="EC" id="3.2.1.39" evidence="3"/>
<keyword evidence="6" id="KW-0611">Plant defense</keyword>
<dbReference type="FunFam" id="3.20.20.80:FF:000002">
    <property type="entry name" value="Glucan endo-1,3-beta-glucosidase 3"/>
    <property type="match status" value="1"/>
</dbReference>